<dbReference type="InterPro" id="IPR036388">
    <property type="entry name" value="WH-like_DNA-bd_sf"/>
</dbReference>
<dbReference type="InterPro" id="IPR003018">
    <property type="entry name" value="GAF"/>
</dbReference>
<dbReference type="InterPro" id="IPR011006">
    <property type="entry name" value="CheY-like_superfamily"/>
</dbReference>
<name>A0A1M7V157_9ACTN</name>
<evidence type="ECO:0000256" key="1">
    <source>
        <dbReference type="ARBA" id="ARBA00022679"/>
    </source>
</evidence>
<dbReference type="Pfam" id="PF13185">
    <property type="entry name" value="GAF_2"/>
    <property type="match status" value="1"/>
</dbReference>
<dbReference type="Gene3D" id="1.10.10.10">
    <property type="entry name" value="Winged helix-like DNA-binding domain superfamily/Winged helix DNA-binding domain"/>
    <property type="match status" value="1"/>
</dbReference>
<evidence type="ECO:0000256" key="2">
    <source>
        <dbReference type="ARBA" id="ARBA00022777"/>
    </source>
</evidence>
<organism evidence="7 8">
    <name type="scientific">Geodermatophilus obscurus</name>
    <dbReference type="NCBI Taxonomy" id="1861"/>
    <lineage>
        <taxon>Bacteria</taxon>
        <taxon>Bacillati</taxon>
        <taxon>Actinomycetota</taxon>
        <taxon>Actinomycetes</taxon>
        <taxon>Geodermatophilales</taxon>
        <taxon>Geodermatophilaceae</taxon>
        <taxon>Geodermatophilus</taxon>
    </lineage>
</organism>
<evidence type="ECO:0000313" key="8">
    <source>
        <dbReference type="Proteomes" id="UP000184428"/>
    </source>
</evidence>
<gene>
    <name evidence="7" type="ORF">SAMN05660350_05006</name>
</gene>
<dbReference type="SMART" id="SM00065">
    <property type="entry name" value="GAF"/>
    <property type="match status" value="1"/>
</dbReference>
<keyword evidence="3" id="KW-0805">Transcription regulation</keyword>
<dbReference type="InterPro" id="IPR012074">
    <property type="entry name" value="GAF_ANTAR"/>
</dbReference>
<feature type="region of interest" description="Disordered" evidence="5">
    <location>
        <begin position="1"/>
        <end position="21"/>
    </location>
</feature>
<evidence type="ECO:0000256" key="5">
    <source>
        <dbReference type="SAM" id="MobiDB-lite"/>
    </source>
</evidence>
<dbReference type="InterPro" id="IPR005561">
    <property type="entry name" value="ANTAR"/>
</dbReference>
<proteinExistence type="predicted"/>
<dbReference type="AlphaFoldDB" id="A0A1M7V157"/>
<dbReference type="RefSeq" id="WP_083606600.1">
    <property type="nucleotide sequence ID" value="NZ_FRDM01000080.1"/>
</dbReference>
<dbReference type="GO" id="GO:0016301">
    <property type="term" value="F:kinase activity"/>
    <property type="evidence" value="ECO:0007669"/>
    <property type="project" value="UniProtKB-KW"/>
</dbReference>
<dbReference type="Pfam" id="PF03861">
    <property type="entry name" value="ANTAR"/>
    <property type="match status" value="1"/>
</dbReference>
<dbReference type="SUPFAM" id="SSF55781">
    <property type="entry name" value="GAF domain-like"/>
    <property type="match status" value="1"/>
</dbReference>
<dbReference type="GO" id="GO:0003723">
    <property type="term" value="F:RNA binding"/>
    <property type="evidence" value="ECO:0007669"/>
    <property type="project" value="InterPro"/>
</dbReference>
<protein>
    <submittedName>
        <fullName evidence="7">GAF domain-containing protein</fullName>
    </submittedName>
</protein>
<dbReference type="Proteomes" id="UP000184428">
    <property type="component" value="Unassembled WGS sequence"/>
</dbReference>
<dbReference type="SUPFAM" id="SSF52172">
    <property type="entry name" value="CheY-like"/>
    <property type="match status" value="1"/>
</dbReference>
<keyword evidence="4" id="KW-0804">Transcription</keyword>
<dbReference type="PIRSF" id="PIRSF036625">
    <property type="entry name" value="GAF_ANTAR"/>
    <property type="match status" value="1"/>
</dbReference>
<dbReference type="EMBL" id="FRDM01000080">
    <property type="protein sequence ID" value="SHN89011.1"/>
    <property type="molecule type" value="Genomic_DNA"/>
</dbReference>
<reference evidence="7 8" key="1">
    <citation type="submission" date="2016-12" db="EMBL/GenBank/DDBJ databases">
        <authorList>
            <person name="Song W.-J."/>
            <person name="Kurnit D.M."/>
        </authorList>
    </citation>
    <scope>NUCLEOTIDE SEQUENCE [LARGE SCALE GENOMIC DNA]</scope>
    <source>
        <strain evidence="7 8">DSM 43162</strain>
    </source>
</reference>
<keyword evidence="1" id="KW-0808">Transferase</keyword>
<keyword evidence="2" id="KW-0418">Kinase</keyword>
<sequence>MSTPGGENPTQLGQPSAQDTGTTAALDELARRLAEAARGLQKQLDPQQVLDRVVSLAVAMVPGADEATITMVRARRHVYSAAATGDLAAWFDVVQNETGEGPCLDAMWNQQTVRVNDLAADPRWPVLGPRAGERGVGSMLCLQLFVHEDTLGALDLLAHEKSAFTDESEHIGLLLASHAAVAVAGAQKLEHAAMALVNRDMIGQAKGILMERFKITAEQAFDVLAKVSQDTNRKVYAVAEDLTRTGALDR</sequence>
<evidence type="ECO:0000256" key="4">
    <source>
        <dbReference type="ARBA" id="ARBA00023163"/>
    </source>
</evidence>
<evidence type="ECO:0000256" key="3">
    <source>
        <dbReference type="ARBA" id="ARBA00023015"/>
    </source>
</evidence>
<feature type="domain" description="ANTAR" evidence="6">
    <location>
        <begin position="182"/>
        <end position="243"/>
    </location>
</feature>
<dbReference type="PROSITE" id="PS50921">
    <property type="entry name" value="ANTAR"/>
    <property type="match status" value="1"/>
</dbReference>
<dbReference type="SMART" id="SM01012">
    <property type="entry name" value="ANTAR"/>
    <property type="match status" value="1"/>
</dbReference>
<accession>A0A1M7V157</accession>
<evidence type="ECO:0000259" key="6">
    <source>
        <dbReference type="PROSITE" id="PS50921"/>
    </source>
</evidence>
<dbReference type="InterPro" id="IPR029016">
    <property type="entry name" value="GAF-like_dom_sf"/>
</dbReference>
<dbReference type="OrthoDB" id="3688893at2"/>
<evidence type="ECO:0000313" key="7">
    <source>
        <dbReference type="EMBL" id="SHN89011.1"/>
    </source>
</evidence>
<dbReference type="Gene3D" id="3.30.450.40">
    <property type="match status" value="1"/>
</dbReference>